<dbReference type="EMBL" id="MUJZ01043763">
    <property type="protein sequence ID" value="OTF75090.1"/>
    <property type="molecule type" value="Genomic_DNA"/>
</dbReference>
<name>A0A1Y3B2N0_EURMA</name>
<comment type="caution">
    <text evidence="1">The sequence shown here is derived from an EMBL/GenBank/DDBJ whole genome shotgun (WGS) entry which is preliminary data.</text>
</comment>
<proteinExistence type="predicted"/>
<dbReference type="AlphaFoldDB" id="A0A1Y3B2N0"/>
<organism evidence="1 2">
    <name type="scientific">Euroglyphus maynei</name>
    <name type="common">Mayne's house dust mite</name>
    <dbReference type="NCBI Taxonomy" id="6958"/>
    <lineage>
        <taxon>Eukaryota</taxon>
        <taxon>Metazoa</taxon>
        <taxon>Ecdysozoa</taxon>
        <taxon>Arthropoda</taxon>
        <taxon>Chelicerata</taxon>
        <taxon>Arachnida</taxon>
        <taxon>Acari</taxon>
        <taxon>Acariformes</taxon>
        <taxon>Sarcoptiformes</taxon>
        <taxon>Astigmata</taxon>
        <taxon>Psoroptidia</taxon>
        <taxon>Analgoidea</taxon>
        <taxon>Pyroglyphidae</taxon>
        <taxon>Pyroglyphinae</taxon>
        <taxon>Euroglyphus</taxon>
    </lineage>
</organism>
<dbReference type="OrthoDB" id="10591837at2759"/>
<evidence type="ECO:0000313" key="2">
    <source>
        <dbReference type="Proteomes" id="UP000194236"/>
    </source>
</evidence>
<reference evidence="1 2" key="1">
    <citation type="submission" date="2017-03" db="EMBL/GenBank/DDBJ databases">
        <title>Genome Survey of Euroglyphus maynei.</title>
        <authorList>
            <person name="Arlian L.G."/>
            <person name="Morgan M.S."/>
            <person name="Rider S.D."/>
        </authorList>
    </citation>
    <scope>NUCLEOTIDE SEQUENCE [LARGE SCALE GENOMIC DNA]</scope>
    <source>
        <strain evidence="1">Arlian Lab</strain>
        <tissue evidence="1">Whole body</tissue>
    </source>
</reference>
<sequence>MRAMTMITSKYRTFFFLNAENLKEFHMEIMQGKSEHESNYLNSLLSSKWKKVYEDFLLDVNWLRYEENTNMQTINKIVPLTHKTLSSCKHYQRIQRK</sequence>
<accession>A0A1Y3B2N0</accession>
<dbReference type="Proteomes" id="UP000194236">
    <property type="component" value="Unassembled WGS sequence"/>
</dbReference>
<protein>
    <submittedName>
        <fullName evidence="1">Uncharacterized protein</fullName>
    </submittedName>
</protein>
<keyword evidence="2" id="KW-1185">Reference proteome</keyword>
<evidence type="ECO:0000313" key="1">
    <source>
        <dbReference type="EMBL" id="OTF75090.1"/>
    </source>
</evidence>
<gene>
    <name evidence="1" type="ORF">BLA29_001920</name>
</gene>